<dbReference type="EMBL" id="JACHMM010000001">
    <property type="protein sequence ID" value="MBB5788800.1"/>
    <property type="molecule type" value="Genomic_DNA"/>
</dbReference>
<organism evidence="2 3">
    <name type="scientific">Jiangella mangrovi</name>
    <dbReference type="NCBI Taxonomy" id="1524084"/>
    <lineage>
        <taxon>Bacteria</taxon>
        <taxon>Bacillati</taxon>
        <taxon>Actinomycetota</taxon>
        <taxon>Actinomycetes</taxon>
        <taxon>Jiangellales</taxon>
        <taxon>Jiangellaceae</taxon>
        <taxon>Jiangella</taxon>
    </lineage>
</organism>
<reference evidence="2 3" key="1">
    <citation type="submission" date="2020-08" db="EMBL/GenBank/DDBJ databases">
        <title>Sequencing the genomes of 1000 actinobacteria strains.</title>
        <authorList>
            <person name="Klenk H.-P."/>
        </authorList>
    </citation>
    <scope>NUCLEOTIDE SEQUENCE [LARGE SCALE GENOMIC DNA]</scope>
    <source>
        <strain evidence="2 3">DSM 102122</strain>
    </source>
</reference>
<comment type="caution">
    <text evidence="2">The sequence shown here is derived from an EMBL/GenBank/DDBJ whole genome shotgun (WGS) entry which is preliminary data.</text>
</comment>
<evidence type="ECO:0000313" key="3">
    <source>
        <dbReference type="Proteomes" id="UP000542813"/>
    </source>
</evidence>
<keyword evidence="3" id="KW-1185">Reference proteome</keyword>
<evidence type="ECO:0000313" key="2">
    <source>
        <dbReference type="EMBL" id="MBB5788800.1"/>
    </source>
</evidence>
<dbReference type="RefSeq" id="WP_184823693.1">
    <property type="nucleotide sequence ID" value="NZ_JACHMM010000001.1"/>
</dbReference>
<dbReference type="AlphaFoldDB" id="A0A7W9LM20"/>
<evidence type="ECO:0000256" key="1">
    <source>
        <dbReference type="SAM" id="MobiDB-lite"/>
    </source>
</evidence>
<name>A0A7W9LM20_9ACTN</name>
<protein>
    <recommendedName>
        <fullName evidence="4">HNH endonuclease</fullName>
    </recommendedName>
</protein>
<feature type="region of interest" description="Disordered" evidence="1">
    <location>
        <begin position="289"/>
        <end position="312"/>
    </location>
</feature>
<sequence length="312" mass="33756">MEIDEPGDPFAAQISRVTGRNTVTGGRGLPKIAEMAITRQDGSIVEARLRALLSDDLGIAQFICEIGAGAFPYCPICFDGEADSREHVPPKPLGGIVMANTCSPCNNKLGSRTESALQDWFDDAVYTFYSQDGDPRPFGHSRVLNLQTPDGEWFQVQERPSNPENRLGSALVEGGVTMHLALPARAQYKTGLLKNAFLAACLHVGGVPMTASTAEIRAELVATRDARSRRDVQLGPRAEAIRAYRTGQPANGKPLALMRTDGVDKPRFLISLAGTILVEWPFPDVDPLRDRRGGPIPEPVAPMPALTPEEFA</sequence>
<gene>
    <name evidence="2" type="ORF">HD601_003375</name>
</gene>
<evidence type="ECO:0008006" key="4">
    <source>
        <dbReference type="Google" id="ProtNLM"/>
    </source>
</evidence>
<proteinExistence type="predicted"/>
<accession>A0A7W9LM20</accession>
<dbReference type="Proteomes" id="UP000542813">
    <property type="component" value="Unassembled WGS sequence"/>
</dbReference>